<feature type="compositionally biased region" description="Basic and acidic residues" evidence="8">
    <location>
        <begin position="2292"/>
        <end position="2307"/>
    </location>
</feature>
<feature type="compositionally biased region" description="Polar residues" evidence="8">
    <location>
        <begin position="1970"/>
        <end position="1979"/>
    </location>
</feature>
<evidence type="ECO:0000256" key="7">
    <source>
        <dbReference type="SAM" id="Coils"/>
    </source>
</evidence>
<feature type="compositionally biased region" description="Basic residues" evidence="8">
    <location>
        <begin position="2701"/>
        <end position="2716"/>
    </location>
</feature>
<proteinExistence type="inferred from homology"/>
<feature type="compositionally biased region" description="Basic and acidic residues" evidence="8">
    <location>
        <begin position="3256"/>
        <end position="3279"/>
    </location>
</feature>
<feature type="region of interest" description="Disordered" evidence="8">
    <location>
        <begin position="2667"/>
        <end position="2850"/>
    </location>
</feature>
<organism evidence="10 11">
    <name type="scientific">Dicentrarchus labrax</name>
    <name type="common">European seabass</name>
    <name type="synonym">Morone labrax</name>
    <dbReference type="NCBI Taxonomy" id="13489"/>
    <lineage>
        <taxon>Eukaryota</taxon>
        <taxon>Metazoa</taxon>
        <taxon>Chordata</taxon>
        <taxon>Craniata</taxon>
        <taxon>Vertebrata</taxon>
        <taxon>Euteleostomi</taxon>
        <taxon>Actinopterygii</taxon>
        <taxon>Neopterygii</taxon>
        <taxon>Teleostei</taxon>
        <taxon>Neoteleostei</taxon>
        <taxon>Acanthomorphata</taxon>
        <taxon>Eupercaria</taxon>
        <taxon>Moronidae</taxon>
        <taxon>Dicentrarchus</taxon>
    </lineage>
</organism>
<dbReference type="InterPro" id="IPR039915">
    <property type="entry name" value="TACC"/>
</dbReference>
<feature type="region of interest" description="Disordered" evidence="8">
    <location>
        <begin position="2883"/>
        <end position="3080"/>
    </location>
</feature>
<keyword evidence="11" id="KW-1185">Reference proteome</keyword>
<feature type="compositionally biased region" description="Polar residues" evidence="8">
    <location>
        <begin position="1639"/>
        <end position="1655"/>
    </location>
</feature>
<feature type="compositionally biased region" description="Polar residues" evidence="8">
    <location>
        <begin position="922"/>
        <end position="939"/>
    </location>
</feature>
<feature type="compositionally biased region" description="Basic and acidic residues" evidence="8">
    <location>
        <begin position="1849"/>
        <end position="1860"/>
    </location>
</feature>
<evidence type="ECO:0000256" key="5">
    <source>
        <dbReference type="ARBA" id="ARBA00023054"/>
    </source>
</evidence>
<keyword evidence="3" id="KW-0963">Cytoplasm</keyword>
<feature type="region of interest" description="Disordered" evidence="8">
    <location>
        <begin position="3212"/>
        <end position="3288"/>
    </location>
</feature>
<feature type="compositionally biased region" description="Basic and acidic residues" evidence="8">
    <location>
        <begin position="835"/>
        <end position="844"/>
    </location>
</feature>
<feature type="region of interest" description="Disordered" evidence="8">
    <location>
        <begin position="320"/>
        <end position="374"/>
    </location>
</feature>
<feature type="compositionally biased region" description="Pro residues" evidence="8">
    <location>
        <begin position="169"/>
        <end position="179"/>
    </location>
</feature>
<feature type="compositionally biased region" description="Basic and acidic residues" evidence="8">
    <location>
        <begin position="341"/>
        <end position="364"/>
    </location>
</feature>
<feature type="compositionally biased region" description="Polar residues" evidence="8">
    <location>
        <begin position="2608"/>
        <end position="2618"/>
    </location>
</feature>
<dbReference type="Proteomes" id="UP000694389">
    <property type="component" value="Unassembled WGS sequence"/>
</dbReference>
<feature type="compositionally biased region" description="Low complexity" evidence="8">
    <location>
        <begin position="1693"/>
        <end position="1714"/>
    </location>
</feature>
<gene>
    <name evidence="10" type="primary">tacc2</name>
</gene>
<keyword evidence="6" id="KW-0206">Cytoskeleton</keyword>
<keyword evidence="4" id="KW-0597">Phosphoprotein</keyword>
<feature type="compositionally biased region" description="Polar residues" evidence="8">
    <location>
        <begin position="1932"/>
        <end position="1943"/>
    </location>
</feature>
<feature type="compositionally biased region" description="Basic and acidic residues" evidence="8">
    <location>
        <begin position="2351"/>
        <end position="2379"/>
    </location>
</feature>
<feature type="compositionally biased region" description="Basic and acidic residues" evidence="8">
    <location>
        <begin position="2437"/>
        <end position="2454"/>
    </location>
</feature>
<name>A0A8C4DVW0_DICLA</name>
<reference evidence="10" key="1">
    <citation type="submission" date="2025-08" db="UniProtKB">
        <authorList>
            <consortium name="Ensembl"/>
        </authorList>
    </citation>
    <scope>IDENTIFICATION</scope>
</reference>
<feature type="compositionally biased region" description="Basic and acidic residues" evidence="8">
    <location>
        <begin position="2406"/>
        <end position="2415"/>
    </location>
</feature>
<feature type="compositionally biased region" description="Polar residues" evidence="8">
    <location>
        <begin position="2254"/>
        <end position="2266"/>
    </location>
</feature>
<feature type="compositionally biased region" description="Polar residues" evidence="8">
    <location>
        <begin position="991"/>
        <end position="1068"/>
    </location>
</feature>
<dbReference type="GO" id="GO:0005856">
    <property type="term" value="C:cytoskeleton"/>
    <property type="evidence" value="ECO:0007669"/>
    <property type="project" value="UniProtKB-SubCell"/>
</dbReference>
<feature type="compositionally biased region" description="Acidic residues" evidence="8">
    <location>
        <begin position="3046"/>
        <end position="3060"/>
    </location>
</feature>
<feature type="compositionally biased region" description="Low complexity" evidence="8">
    <location>
        <begin position="2395"/>
        <end position="2404"/>
    </location>
</feature>
<keyword evidence="5 7" id="KW-0175">Coiled coil</keyword>
<dbReference type="PANTHER" id="PTHR13924">
    <property type="entry name" value="TRANSFORMING ACIDIC COILED-COIL CONTAINING PROTEIN 1/2"/>
    <property type="match status" value="1"/>
</dbReference>
<feature type="region of interest" description="Disordered" evidence="8">
    <location>
        <begin position="2249"/>
        <end position="2629"/>
    </location>
</feature>
<evidence type="ECO:0000256" key="1">
    <source>
        <dbReference type="ARBA" id="ARBA00004245"/>
    </source>
</evidence>
<feature type="compositionally biased region" description="Polar residues" evidence="8">
    <location>
        <begin position="2718"/>
        <end position="2735"/>
    </location>
</feature>
<dbReference type="GeneTree" id="ENSGT00940000157052"/>
<feature type="compositionally biased region" description="Polar residues" evidence="8">
    <location>
        <begin position="1725"/>
        <end position="1745"/>
    </location>
</feature>
<feature type="compositionally biased region" description="Polar residues" evidence="8">
    <location>
        <begin position="3103"/>
        <end position="3119"/>
    </location>
</feature>
<evidence type="ECO:0000259" key="9">
    <source>
        <dbReference type="Pfam" id="PF05010"/>
    </source>
</evidence>
<evidence type="ECO:0000256" key="2">
    <source>
        <dbReference type="ARBA" id="ARBA00009423"/>
    </source>
</evidence>
<feature type="region of interest" description="Disordered" evidence="8">
    <location>
        <begin position="386"/>
        <end position="518"/>
    </location>
</feature>
<dbReference type="InterPro" id="IPR007707">
    <property type="entry name" value="TACC_C"/>
</dbReference>
<feature type="compositionally biased region" description="Polar residues" evidence="8">
    <location>
        <begin position="798"/>
        <end position="812"/>
    </location>
</feature>
<feature type="compositionally biased region" description="Polar residues" evidence="8">
    <location>
        <begin position="543"/>
        <end position="558"/>
    </location>
</feature>
<feature type="region of interest" description="Disordered" evidence="8">
    <location>
        <begin position="3095"/>
        <end position="3165"/>
    </location>
</feature>
<dbReference type="GO" id="GO:0007097">
    <property type="term" value="P:nuclear migration"/>
    <property type="evidence" value="ECO:0007669"/>
    <property type="project" value="TreeGrafter"/>
</dbReference>
<feature type="region of interest" description="Disordered" evidence="8">
    <location>
        <begin position="1928"/>
        <end position="1979"/>
    </location>
</feature>
<feature type="compositionally biased region" description="Polar residues" evidence="8">
    <location>
        <begin position="589"/>
        <end position="598"/>
    </location>
</feature>
<feature type="region of interest" description="Disordered" evidence="8">
    <location>
        <begin position="795"/>
        <end position="979"/>
    </location>
</feature>
<feature type="region of interest" description="Disordered" evidence="8">
    <location>
        <begin position="543"/>
        <end position="624"/>
    </location>
</feature>
<reference evidence="10" key="2">
    <citation type="submission" date="2025-09" db="UniProtKB">
        <authorList>
            <consortium name="Ensembl"/>
        </authorList>
    </citation>
    <scope>IDENTIFICATION</scope>
</reference>
<feature type="region of interest" description="Disordered" evidence="8">
    <location>
        <begin position="239"/>
        <end position="274"/>
    </location>
</feature>
<feature type="compositionally biased region" description="Basic residues" evidence="8">
    <location>
        <begin position="3066"/>
        <end position="3078"/>
    </location>
</feature>
<feature type="region of interest" description="Disordered" evidence="8">
    <location>
        <begin position="991"/>
        <end position="1073"/>
    </location>
</feature>
<dbReference type="Pfam" id="PF05010">
    <property type="entry name" value="TACC_C"/>
    <property type="match status" value="1"/>
</dbReference>
<feature type="compositionally biased region" description="Basic and acidic residues" evidence="8">
    <location>
        <begin position="3120"/>
        <end position="3131"/>
    </location>
</feature>
<feature type="compositionally biased region" description="Basic and acidic residues" evidence="8">
    <location>
        <begin position="1676"/>
        <end position="1692"/>
    </location>
</feature>
<dbReference type="GO" id="GO:0005737">
    <property type="term" value="C:cytoplasm"/>
    <property type="evidence" value="ECO:0007669"/>
    <property type="project" value="TreeGrafter"/>
</dbReference>
<feature type="region of interest" description="Disordered" evidence="8">
    <location>
        <begin position="1586"/>
        <end position="1875"/>
    </location>
</feature>
<evidence type="ECO:0000313" key="10">
    <source>
        <dbReference type="Ensembl" id="ENSDLAP00005010012.2"/>
    </source>
</evidence>
<feature type="compositionally biased region" description="Low complexity" evidence="8">
    <location>
        <begin position="559"/>
        <end position="575"/>
    </location>
</feature>
<evidence type="ECO:0000256" key="8">
    <source>
        <dbReference type="SAM" id="MobiDB-lite"/>
    </source>
</evidence>
<dbReference type="FunFam" id="1.20.5.1700:FF:000001">
    <property type="entry name" value="Transforming acidic coiled-coil-containing protein 1 isoform 2"/>
    <property type="match status" value="1"/>
</dbReference>
<feature type="region of interest" description="Disordered" evidence="8">
    <location>
        <begin position="1362"/>
        <end position="1384"/>
    </location>
</feature>
<feature type="compositionally biased region" description="Polar residues" evidence="8">
    <location>
        <begin position="2989"/>
        <end position="3016"/>
    </location>
</feature>
<feature type="compositionally biased region" description="Low complexity" evidence="8">
    <location>
        <begin position="2496"/>
        <end position="2509"/>
    </location>
</feature>
<accession>A0A8C4DVW0</accession>
<feature type="compositionally biased region" description="Polar residues" evidence="8">
    <location>
        <begin position="439"/>
        <end position="450"/>
    </location>
</feature>
<evidence type="ECO:0000256" key="3">
    <source>
        <dbReference type="ARBA" id="ARBA00022490"/>
    </source>
</evidence>
<dbReference type="Gene3D" id="1.20.5.1700">
    <property type="match status" value="1"/>
</dbReference>
<dbReference type="GO" id="GO:0021987">
    <property type="term" value="P:cerebral cortex development"/>
    <property type="evidence" value="ECO:0007669"/>
    <property type="project" value="TreeGrafter"/>
</dbReference>
<feature type="compositionally biased region" description="Polar residues" evidence="8">
    <location>
        <begin position="331"/>
        <end position="340"/>
    </location>
</feature>
<feature type="compositionally biased region" description="Basic and acidic residues" evidence="8">
    <location>
        <begin position="451"/>
        <end position="476"/>
    </location>
</feature>
<dbReference type="GO" id="GO:0007052">
    <property type="term" value="P:mitotic spindle organization"/>
    <property type="evidence" value="ECO:0007669"/>
    <property type="project" value="InterPro"/>
</dbReference>
<feature type="region of interest" description="Disordered" evidence="8">
    <location>
        <begin position="156"/>
        <end position="179"/>
    </location>
</feature>
<feature type="coiled-coil region" evidence="7">
    <location>
        <begin position="3406"/>
        <end position="3592"/>
    </location>
</feature>
<feature type="compositionally biased region" description="Basic residues" evidence="8">
    <location>
        <begin position="2925"/>
        <end position="2943"/>
    </location>
</feature>
<evidence type="ECO:0000256" key="6">
    <source>
        <dbReference type="ARBA" id="ARBA00023212"/>
    </source>
</evidence>
<evidence type="ECO:0000313" key="11">
    <source>
        <dbReference type="Proteomes" id="UP000694389"/>
    </source>
</evidence>
<feature type="compositionally biased region" description="Basic and acidic residues" evidence="8">
    <location>
        <begin position="1597"/>
        <end position="1625"/>
    </location>
</feature>
<comment type="subcellular location">
    <subcellularLocation>
        <location evidence="1">Cytoplasm</location>
        <location evidence="1">Cytoskeleton</location>
    </subcellularLocation>
</comment>
<feature type="domain" description="Transforming acidic coiled-coil-containing protein C-terminal" evidence="9">
    <location>
        <begin position="3393"/>
        <end position="3590"/>
    </location>
</feature>
<feature type="compositionally biased region" description="Polar residues" evidence="8">
    <location>
        <begin position="1953"/>
        <end position="1962"/>
    </location>
</feature>
<feature type="compositionally biased region" description="Basic and acidic residues" evidence="8">
    <location>
        <begin position="386"/>
        <end position="400"/>
    </location>
</feature>
<feature type="compositionally biased region" description="Basic and acidic residues" evidence="8">
    <location>
        <begin position="493"/>
        <end position="503"/>
    </location>
</feature>
<feature type="compositionally biased region" description="Basic and acidic residues" evidence="8">
    <location>
        <begin position="882"/>
        <end position="893"/>
    </location>
</feature>
<comment type="similarity">
    <text evidence="2">Belongs to the TACC family.</text>
</comment>
<dbReference type="PANTHER" id="PTHR13924:SF11">
    <property type="entry name" value="TRANSFORMING ACIDIC COILED-COIL-CONTAINING PROTEIN 2"/>
    <property type="match status" value="1"/>
</dbReference>
<feature type="compositionally biased region" description="Polar residues" evidence="8">
    <location>
        <begin position="365"/>
        <end position="374"/>
    </location>
</feature>
<protein>
    <recommendedName>
        <fullName evidence="9">Transforming acidic coiled-coil-containing protein C-terminal domain-containing protein</fullName>
    </recommendedName>
</protein>
<sequence length="3596" mass="389224">MQFCRKVLCQPCSARVTSPEEDMEYKMGSCIGISRRQAEAHAESLTQRDDRALLTEAETSQQSLLSQPVFPDVPVITGVEESSGAAGDKEDKDELEFPHDLLPSLDFSSELNIWESSLGTQNSSGDRKCEQVNPLLAGPQHHMEVSQPVVVLDTRPHDSDPVLTDAQPSPWPPATPYPDVRPPTLPPSLLLDWELQEAFQECEKQMASLGILNSPEPPSTTPETVNDVGKKTGEVMVNKPNESSSLPPIVVQPGHSNGGHGNKSTHGNSEAANSQKDTVVFSFRNYILGTENNSGAAEMESEIKVTQSLDKCPEIKPEKETEIDKQMKTPPHTQLETATDSFKETRKDVALTERRDDLREKHVDSNTVTEENGTLDYNTVIKEKATEAKTENLDKKKENYSDGSSIHVCIVETGKKDDSGNETSESSNVHLKDKDALSEMQSETRTGASNHTEEDQESKTDKRMNSPSDKEAEQDKKTKKKEKKKQRKKKKMEKSSETERQEKTVVQPENDFQGVSLLNAGNHRDALANIDAESLSQTDTQTVICGQQPGNGFDYTQQLSPGGKPSSSPPLSSSHSRQDHLTDSACSPAASQALSQRPHQSDNRNHTDAPCGMNHCSDDSPQWEQHATRGVVNNQNTPMTYVQTTVINPASIADKRSESQTEEAIVTSEAVILTQENWSPLSNSQTCVGESGVESALEEALVVVAALPLTTPTMPEVIESKGEGESVRRDSLERVATVAIAESEKAVGERDLEGIEKCFSSADGEKEGLLDSLPQLSLICTQGKCSLAFSAKEGQPASEESCSSKMPQNSADTEMKGPRETTVRSADTEISPAEEGAREKEPLRLEGYINTSPLGLLTSPDHSAAGLEEAGEGGGGGGGEEVGEKGGLAREHSSFSQPEGSASGVSSGETETCPPTDVAESQLKSQSWSEPIATITESICTEEDRLSHPCQEQHGAAISPLPTHPHQSSSNTNGGVRADLKLNLISEEALSSGNSCEESSITETERNYSQVSLSLISPQPLTTSPQIPVERQASNNQQVQPESSTTEVRTAESASEFQVQAQTQSNKGSPAMSGVGVYVRDGSGRSNRVHFADTVKLEGSSSVDLKNMPVPAMKCASLPPLTVHESLHYPVVEASYTFPDFLNLKKPEIANAAPTKDDPAIWSPADLTKPQKDVQLDKGDIGTKDTKENIDIDQLGNKNLETNTVDLQSVTEACPKQLPCPTEKNQTGNEECFDLSQTAGNVISESDHVTVEQGSTNVTKQFEAETEKGTVNMCLSKEKQKEKLHEPRGSVKTDQPHEVPLISDAIVILEEKEGNQQPLSSCSVLPADDVTSKPLSDVSTELPVGQLSTDLDFSSKPATVTMTGTASLQTKPSDPSDQPPTQLDQMHPCELVTTDPLKATEGSTNDESVTSEVTASDQSIPVIEQCTSNPAFVLLPPGPMLSHLEFISDCDISLPEQIDNRIADGGSTNVSGEVDGKKSREMTQISSAQDLEHSDVSVKADETCPKLEARNYAKESVELENSAINNVNISSSQEENLPPGAVGLLAKGGSDNLISLSHTEPHSTGIKPVICEPSIKDDLINVSCPLSSDLPSNEVSDEIKKDNVKEKHRKGDETSVQFEGEKKQVGESTMDNQKETAESSKLQTGRTGATPQESNGPDKVAVEEIGDLQPPHKVHKTESPIRNIKEEGERKSGTASSSQRETSSSSPDRAAGSSEDMPSAEVESGSETQTVYDQSLCQTPTATLERSSDRDTVPDLSAALGQSQSAPDPNCFAQQQEQQQRLASTHPTVEMSGGCLEGGEKTNRQVRQTQAVVPGVKGVAEEGDGSVGSLCQSGSGDELTGDDSTGNERVIRLEKGEGERAQAAPVRLSDLNESGKGAERNALADMGMVTASSHVSDTRQGLDENKSPRVGVVGSATHLMPDTEFVSDLGSKGQQTSNLSAACQDQHGKSETLKNTAVSVESESQEHETSPFQISVSSKVSTDSHEIHTESANQAKEIHKKICSTLPDCVGQPETVKKDFSAATAVKRNSSETEECEIQDTVCKLFELQSSSVTSATQSSPVAQTAIKGPDVEEITKEDKAALDEEKANSQGKGRNDIKVINNEATEKQGVVNLTGSAKDSGSGLIKDRGVSHSSTEIAVCHSEENVGLSKAIENDSDTTDKITPDVTKVPSPDFASTHEVSLAKPQDDIVVYPIVAASQCEGISLEKASACISPAEQVSVKSEAVKVSESPAPGLTAQEPNTNWIKALKEAASHSQSKQENTVETSRPLPSLESPQLEFLTPTDEIAAPLRQKDIPPPEQAAEKTPEVPPLNLVKEPVELAEPLQKTAELPEPTHQIVEHPEPTQSTKVELQKETKEVELSVLTKKEEPLEELPEPKRQPVTSSETADEPTEPLEPTESTLEFPEPPKNEEPEPTKTTTEPQEPEKKLISELPEEPVEKPVEVPPEEPFKVPAEEPAVTETVQDPAKELEDSWPSHAEQAERGDCAPASPPPHFLPALPHHLQDTTEFPTPPPTPPERHTPEAVPSAPASPCFPPPPSPSALASPPVPSAYQNEDHCPASLPCHLPLRSSDSDGAFETPESTTPVKAASPTEPQIQQLPLDDKEAETSVTDPASDFTSGEAPCRSPSIVFDEDKPIAASGTYNIEVFATDVTSHTLTRSLSLQGGELDSAGLLDGSTAGGFRPHSESFSVGTESAPGTLHRPKKIRSGSVKKKPLPRQNSNPESPRPASSSSTPEIKKRAKPRTANPLQAQEDAEGGSATPSPGGTLRRTRKTRVETPPPLPEETNHISQEESLVIPPLPLCQEETPLPGSPTGQDESPIPPSTSYKWDPDNFENIDPFNTGGSKIANSPVLGRKGPVCAPIATPPESSCVSVVEPCPPAPLEEPITNPEEQPIIPKRQSVRLEFDYSEESGEASHQASPPPKKVGKKPGGKMPLRKPKLGLKKAPPAHVEKLDNDPPATHNGNEDEIPVHKASYGFEPDKWDDPNFNPFTSKKGISNSPKLSRPSYSFDPSTFDDSVDPFKSSNKMANSPPKASTSFELSSNDYDNENDNDNIGELEDQNQNKPAKKKKTPIKSKSRGVSSLCCLFNTFRVKRSPKKSPLSDPSQDPTPSDEPSSLHPQDDHATDEEKLASSTSHKWAALHDMDADLNSDQQDFPQPCDLTSFVNENSLPHQAPVQDYEIEYMEKIGSSSPPLSVKKPSLYLKLDSVSDKLTKNAHGSEPSSPCTGSFEEMEAQITAGIKTPVLSSRPGPEGSAGDKGRKRESEALSRTQSIEREEQPLSQGPVEAPVEALAMPLLDRLSECDDPLQYLEPDLAETNPTAFAQKLQEELVLAALRIEALQVAKNISQCPSLSTVTPQHRDVSSPIESAVSKNSLYSRNTGYIEGESPHLPRELDHSLGIAREEIVTKEKEVLEWQRKYEDSRQEVVEMRRIVAEYEKTIAQMIEDDQKEKSLSHHTIQQLIMEKDQALADLNSVEKSLADLFRRYEKMKDVLEGFRKNEEILKKCAQEYLSRVRKEEQRYQALKIHAEEKLDKANSEIAQVRGKAKQEQAAYQASLRKEQMKVDSLERTLEQKNKEIEELTKICDELIAKMGKS</sequence>
<feature type="compositionally biased region" description="Basic and acidic residues" evidence="8">
    <location>
        <begin position="813"/>
        <end position="822"/>
    </location>
</feature>
<feature type="compositionally biased region" description="Polar residues" evidence="8">
    <location>
        <begin position="262"/>
        <end position="274"/>
    </location>
</feature>
<evidence type="ECO:0000256" key="4">
    <source>
        <dbReference type="ARBA" id="ARBA00022553"/>
    </source>
</evidence>
<feature type="compositionally biased region" description="Polar residues" evidence="8">
    <location>
        <begin position="3023"/>
        <end position="3043"/>
    </location>
</feature>
<feature type="compositionally biased region" description="Basic residues" evidence="8">
    <location>
        <begin position="477"/>
        <end position="492"/>
    </location>
</feature>
<dbReference type="Ensembl" id="ENSDLAT00005010967.2">
    <property type="protein sequence ID" value="ENSDLAP00005010012.2"/>
    <property type="gene ID" value="ENSDLAG00005005258.2"/>
</dbReference>
<feature type="compositionally biased region" description="Polar residues" evidence="8">
    <location>
        <begin position="965"/>
        <end position="974"/>
    </location>
</feature>
<feature type="compositionally biased region" description="Polar residues" evidence="8">
    <location>
        <begin position="894"/>
        <end position="910"/>
    </location>
</feature>